<name>A0A378WJC1_9NOCA</name>
<reference evidence="1 2" key="1">
    <citation type="submission" date="2018-06" db="EMBL/GenBank/DDBJ databases">
        <authorList>
            <consortium name="Pathogen Informatics"/>
            <person name="Doyle S."/>
        </authorList>
    </citation>
    <scope>NUCLEOTIDE SEQUENCE [LARGE SCALE GENOMIC DNA]</scope>
    <source>
        <strain evidence="1 2">NCTC13184</strain>
    </source>
</reference>
<sequence>MDYIFTAALDGPHAAPAAVGIGVRRKDRI</sequence>
<evidence type="ECO:0000313" key="1">
    <source>
        <dbReference type="EMBL" id="SUA41012.1"/>
    </source>
</evidence>
<evidence type="ECO:0000313" key="2">
    <source>
        <dbReference type="Proteomes" id="UP000255082"/>
    </source>
</evidence>
<proteinExistence type="predicted"/>
<dbReference type="AlphaFoldDB" id="A0A378WJC1"/>
<accession>A0A378WJC1</accession>
<organism evidence="1 2">
    <name type="scientific">Nocardia africana</name>
    <dbReference type="NCBI Taxonomy" id="134964"/>
    <lineage>
        <taxon>Bacteria</taxon>
        <taxon>Bacillati</taxon>
        <taxon>Actinomycetota</taxon>
        <taxon>Actinomycetes</taxon>
        <taxon>Mycobacteriales</taxon>
        <taxon>Nocardiaceae</taxon>
        <taxon>Nocardia</taxon>
    </lineage>
</organism>
<gene>
    <name evidence="1" type="ORF">NCTC13184_00340</name>
</gene>
<dbReference type="EMBL" id="UGRU01000001">
    <property type="protein sequence ID" value="SUA41012.1"/>
    <property type="molecule type" value="Genomic_DNA"/>
</dbReference>
<protein>
    <submittedName>
        <fullName evidence="1">Uncharacterized protein</fullName>
    </submittedName>
</protein>
<dbReference type="Proteomes" id="UP000255082">
    <property type="component" value="Unassembled WGS sequence"/>
</dbReference>